<comment type="caution">
    <text evidence="1">The sequence shown here is derived from an EMBL/GenBank/DDBJ whole genome shotgun (WGS) entry which is preliminary data.</text>
</comment>
<dbReference type="AlphaFoldDB" id="A0A164ZW66"/>
<protein>
    <submittedName>
        <fullName evidence="1">Uncharacterized protein</fullName>
    </submittedName>
</protein>
<organism evidence="1 2">
    <name type="scientific">Daphnia magna</name>
    <dbReference type="NCBI Taxonomy" id="35525"/>
    <lineage>
        <taxon>Eukaryota</taxon>
        <taxon>Metazoa</taxon>
        <taxon>Ecdysozoa</taxon>
        <taxon>Arthropoda</taxon>
        <taxon>Crustacea</taxon>
        <taxon>Branchiopoda</taxon>
        <taxon>Diplostraca</taxon>
        <taxon>Cladocera</taxon>
        <taxon>Anomopoda</taxon>
        <taxon>Daphniidae</taxon>
        <taxon>Daphnia</taxon>
    </lineage>
</organism>
<dbReference type="EMBL" id="LRGB01000687">
    <property type="protein sequence ID" value="KZS16857.1"/>
    <property type="molecule type" value="Genomic_DNA"/>
</dbReference>
<name>A0A164ZW66_9CRUS</name>
<keyword evidence="2" id="KW-1185">Reference proteome</keyword>
<proteinExistence type="predicted"/>
<reference evidence="1 2" key="1">
    <citation type="submission" date="2016-03" db="EMBL/GenBank/DDBJ databases">
        <title>EvidentialGene: Evidence-directed Construction of Genes on Genomes.</title>
        <authorList>
            <person name="Gilbert D.G."/>
            <person name="Choi J.-H."/>
            <person name="Mockaitis K."/>
            <person name="Colbourne J."/>
            <person name="Pfrender M."/>
        </authorList>
    </citation>
    <scope>NUCLEOTIDE SEQUENCE [LARGE SCALE GENOMIC DNA]</scope>
    <source>
        <strain evidence="1 2">Xinb3</strain>
        <tissue evidence="1">Complete organism</tissue>
    </source>
</reference>
<gene>
    <name evidence="1" type="ORF">APZ42_017470</name>
</gene>
<evidence type="ECO:0000313" key="1">
    <source>
        <dbReference type="EMBL" id="KZS16857.1"/>
    </source>
</evidence>
<evidence type="ECO:0000313" key="2">
    <source>
        <dbReference type="Proteomes" id="UP000076858"/>
    </source>
</evidence>
<sequence length="85" mass="9840">MADVLMSAITFPFVRVRDFISVILTFLASLPRTPDQLSLPGNPNCKTSVDTVMSYLLGLKTKTTIRNRLREIHFFGQRFQQFFFH</sequence>
<dbReference type="Proteomes" id="UP000076858">
    <property type="component" value="Unassembled WGS sequence"/>
</dbReference>
<accession>A0A164ZW66</accession>